<dbReference type="Pfam" id="PF18885">
    <property type="entry name" value="DUF5648"/>
    <property type="match status" value="1"/>
</dbReference>
<feature type="chain" id="PRO_5045441397" description="DUF5648 domain-containing protein" evidence="1">
    <location>
        <begin position="21"/>
        <end position="190"/>
    </location>
</feature>
<evidence type="ECO:0000313" key="3">
    <source>
        <dbReference type="EMBL" id="KAL0953017.1"/>
    </source>
</evidence>
<feature type="signal peptide" evidence="1">
    <location>
        <begin position="1"/>
        <end position="20"/>
    </location>
</feature>
<accession>A0ABR3JBT1</accession>
<protein>
    <recommendedName>
        <fullName evidence="2">DUF5648 domain-containing protein</fullName>
    </recommendedName>
</protein>
<dbReference type="EMBL" id="JASNQZ010000010">
    <property type="protein sequence ID" value="KAL0953017.1"/>
    <property type="molecule type" value="Genomic_DNA"/>
</dbReference>
<gene>
    <name evidence="3" type="ORF">HGRIS_007221</name>
</gene>
<comment type="caution">
    <text evidence="3">The sequence shown here is derived from an EMBL/GenBank/DDBJ whole genome shotgun (WGS) entry which is preliminary data.</text>
</comment>
<dbReference type="Proteomes" id="UP001556367">
    <property type="component" value="Unassembled WGS sequence"/>
</dbReference>
<keyword evidence="1" id="KW-0732">Signal</keyword>
<name>A0ABR3JBT1_9AGAR</name>
<keyword evidence="4" id="KW-1185">Reference proteome</keyword>
<evidence type="ECO:0000256" key="1">
    <source>
        <dbReference type="SAM" id="SignalP"/>
    </source>
</evidence>
<evidence type="ECO:0000313" key="4">
    <source>
        <dbReference type="Proteomes" id="UP001556367"/>
    </source>
</evidence>
<sequence>MHHSYILWLASLLFALQVAALPATEANANLTAAGSLAGERGGPCPFSQYAVPLLRAYSSSLTDHFYTTDPQEMEMAVKAGYVQRGYAGRVFQTRQPYTVAFYRLWNEGGSDHFYTTSMDMRDILVKRGFTDEGIAGYVFDKQRYRENVPLYRLHHQKDIDTFYTVSWKEKEYAKQYYGYTEQPTAAYVFP</sequence>
<feature type="domain" description="DUF5648" evidence="2">
    <location>
        <begin position="52"/>
        <end position="188"/>
    </location>
</feature>
<reference evidence="4" key="1">
    <citation type="submission" date="2024-06" db="EMBL/GenBank/DDBJ databases">
        <title>Multi-omics analyses provide insights into the biosynthesis of the anticancer antibiotic pleurotin in Hohenbuehelia grisea.</title>
        <authorList>
            <person name="Weaver J.A."/>
            <person name="Alberti F."/>
        </authorList>
    </citation>
    <scope>NUCLEOTIDE SEQUENCE [LARGE SCALE GENOMIC DNA]</scope>
    <source>
        <strain evidence="4">T-177</strain>
    </source>
</reference>
<organism evidence="3 4">
    <name type="scientific">Hohenbuehelia grisea</name>
    <dbReference type="NCBI Taxonomy" id="104357"/>
    <lineage>
        <taxon>Eukaryota</taxon>
        <taxon>Fungi</taxon>
        <taxon>Dikarya</taxon>
        <taxon>Basidiomycota</taxon>
        <taxon>Agaricomycotina</taxon>
        <taxon>Agaricomycetes</taxon>
        <taxon>Agaricomycetidae</taxon>
        <taxon>Agaricales</taxon>
        <taxon>Pleurotineae</taxon>
        <taxon>Pleurotaceae</taxon>
        <taxon>Hohenbuehelia</taxon>
    </lineage>
</organism>
<evidence type="ECO:0000259" key="2">
    <source>
        <dbReference type="Pfam" id="PF18885"/>
    </source>
</evidence>
<proteinExistence type="predicted"/>
<dbReference type="InterPro" id="IPR043708">
    <property type="entry name" value="DUF5648"/>
</dbReference>